<protein>
    <submittedName>
        <fullName evidence="1">Uncharacterized protein</fullName>
    </submittedName>
</protein>
<proteinExistence type="predicted"/>
<organism evidence="1 2">
    <name type="scientific">Tianweitania sediminis</name>
    <dbReference type="NCBI Taxonomy" id="1502156"/>
    <lineage>
        <taxon>Bacteria</taxon>
        <taxon>Pseudomonadati</taxon>
        <taxon>Pseudomonadota</taxon>
        <taxon>Alphaproteobacteria</taxon>
        <taxon>Hyphomicrobiales</taxon>
        <taxon>Phyllobacteriaceae</taxon>
        <taxon>Tianweitania</taxon>
    </lineage>
</organism>
<accession>A0A8J7UKJ2</accession>
<evidence type="ECO:0000313" key="2">
    <source>
        <dbReference type="Proteomes" id="UP000666240"/>
    </source>
</evidence>
<gene>
    <name evidence="1" type="ORF">J5Y06_14775</name>
</gene>
<dbReference type="EMBL" id="JAGIYY010000004">
    <property type="protein sequence ID" value="MBP0439920.1"/>
    <property type="molecule type" value="Genomic_DNA"/>
</dbReference>
<comment type="caution">
    <text evidence="1">The sequence shown here is derived from an EMBL/GenBank/DDBJ whole genome shotgun (WGS) entry which is preliminary data.</text>
</comment>
<evidence type="ECO:0000313" key="1">
    <source>
        <dbReference type="EMBL" id="MBP0439920.1"/>
    </source>
</evidence>
<dbReference type="Proteomes" id="UP000666240">
    <property type="component" value="Unassembled WGS sequence"/>
</dbReference>
<name>A0A8J7UKJ2_9HYPH</name>
<keyword evidence="2" id="KW-1185">Reference proteome</keyword>
<dbReference type="AlphaFoldDB" id="A0A8J7UKJ2"/>
<reference evidence="1" key="1">
    <citation type="submission" date="2021-03" db="EMBL/GenBank/DDBJ databases">
        <title>Genome sequencing and assembly of Tianweitania sediminis.</title>
        <authorList>
            <person name="Chhetri G."/>
        </authorList>
    </citation>
    <scope>NUCLEOTIDE SEQUENCE</scope>
    <source>
        <strain evidence="1">Z8</strain>
    </source>
</reference>
<sequence length="55" mass="5866">MIGMSTATVRSYGTRAGNIPAQAIDALEWNKLMQAIEAIAERYGSESITIGGPRP</sequence>